<feature type="binding site" evidence="4">
    <location>
        <position position="339"/>
    </location>
    <ligand>
        <name>S-adenosyl-L-methionine</name>
        <dbReference type="ChEBI" id="CHEBI:59789"/>
    </ligand>
</feature>
<dbReference type="Pfam" id="PF05958">
    <property type="entry name" value="tRNA_U5-meth_tr"/>
    <property type="match status" value="1"/>
</dbReference>
<dbReference type="InterPro" id="IPR030390">
    <property type="entry name" value="MeTrfase_TrmA_AS"/>
</dbReference>
<comment type="caution">
    <text evidence="7">The sequence shown here is derived from an EMBL/GenBank/DDBJ whole genome shotgun (WGS) entry which is preliminary data.</text>
</comment>
<dbReference type="PROSITE" id="PS01230">
    <property type="entry name" value="TRMA_1"/>
    <property type="match status" value="1"/>
</dbReference>
<dbReference type="FunFam" id="2.40.50.1070:FF:000003">
    <property type="entry name" value="23S rRNA (Uracil-5-)-methyltransferase RumA"/>
    <property type="match status" value="1"/>
</dbReference>
<organism evidence="7 8">
    <name type="scientific">Weissella viridescens</name>
    <name type="common">Lactobacillus viridescens</name>
    <dbReference type="NCBI Taxonomy" id="1629"/>
    <lineage>
        <taxon>Bacteria</taxon>
        <taxon>Bacillati</taxon>
        <taxon>Bacillota</taxon>
        <taxon>Bacilli</taxon>
        <taxon>Lactobacillales</taxon>
        <taxon>Lactobacillaceae</taxon>
        <taxon>Weissella</taxon>
    </lineage>
</organism>
<evidence type="ECO:0000259" key="6">
    <source>
        <dbReference type="PROSITE" id="PS50926"/>
    </source>
</evidence>
<dbReference type="InterPro" id="IPR012340">
    <property type="entry name" value="NA-bd_OB-fold"/>
</dbReference>
<gene>
    <name evidence="7" type="ORF">IV50_GL001340</name>
</gene>
<dbReference type="EMBL" id="JQBM01000004">
    <property type="protein sequence ID" value="KRN45996.1"/>
    <property type="molecule type" value="Genomic_DNA"/>
</dbReference>
<accession>A0A0R2H7A3</accession>
<dbReference type="PANTHER" id="PTHR11061:SF30">
    <property type="entry name" value="TRNA (URACIL(54)-C(5))-METHYLTRANSFERASE"/>
    <property type="match status" value="1"/>
</dbReference>
<dbReference type="PATRIC" id="fig|1629.5.peg.1354"/>
<dbReference type="PROSITE" id="PS51687">
    <property type="entry name" value="SAM_MT_RNA_M5U"/>
    <property type="match status" value="1"/>
</dbReference>
<dbReference type="SUPFAM" id="SSF50249">
    <property type="entry name" value="Nucleic acid-binding proteins"/>
    <property type="match status" value="1"/>
</dbReference>
<keyword evidence="8" id="KW-1185">Reference proteome</keyword>
<dbReference type="OrthoDB" id="9804590at2"/>
<dbReference type="GO" id="GO:0070475">
    <property type="term" value="P:rRNA base methylation"/>
    <property type="evidence" value="ECO:0007669"/>
    <property type="project" value="TreeGrafter"/>
</dbReference>
<dbReference type="Proteomes" id="UP000051992">
    <property type="component" value="Unassembled WGS sequence"/>
</dbReference>
<dbReference type="InterPro" id="IPR029063">
    <property type="entry name" value="SAM-dependent_MTases_sf"/>
</dbReference>
<dbReference type="Gene3D" id="2.40.50.140">
    <property type="entry name" value="Nucleic acid-binding proteins"/>
    <property type="match status" value="1"/>
</dbReference>
<keyword evidence="3 4" id="KW-0949">S-adenosyl-L-methionine</keyword>
<dbReference type="FunFam" id="3.40.50.150:FF:000009">
    <property type="entry name" value="23S rRNA (Uracil(1939)-C(5))-methyltransferase RlmD"/>
    <property type="match status" value="1"/>
</dbReference>
<dbReference type="CDD" id="cd02440">
    <property type="entry name" value="AdoMet_MTases"/>
    <property type="match status" value="1"/>
</dbReference>
<evidence type="ECO:0000256" key="2">
    <source>
        <dbReference type="ARBA" id="ARBA00022679"/>
    </source>
</evidence>
<dbReference type="InterPro" id="IPR010280">
    <property type="entry name" value="U5_MeTrfase_fam"/>
</dbReference>
<dbReference type="NCBIfam" id="TIGR00479">
    <property type="entry name" value="rumA"/>
    <property type="match status" value="1"/>
</dbReference>
<evidence type="ECO:0000256" key="4">
    <source>
        <dbReference type="PROSITE-ProRule" id="PRU01024"/>
    </source>
</evidence>
<feature type="domain" description="TRAM" evidence="6">
    <location>
        <begin position="8"/>
        <end position="66"/>
    </location>
</feature>
<dbReference type="PANTHER" id="PTHR11061">
    <property type="entry name" value="RNA M5U METHYLTRANSFERASE"/>
    <property type="match status" value="1"/>
</dbReference>
<dbReference type="InterPro" id="IPR002792">
    <property type="entry name" value="TRAM_dom"/>
</dbReference>
<feature type="active site" evidence="5">
    <location>
        <position position="414"/>
    </location>
</feature>
<evidence type="ECO:0000313" key="7">
    <source>
        <dbReference type="EMBL" id="KRN45996.1"/>
    </source>
</evidence>
<evidence type="ECO:0000313" key="8">
    <source>
        <dbReference type="Proteomes" id="UP000051992"/>
    </source>
</evidence>
<dbReference type="RefSeq" id="WP_057746883.1">
    <property type="nucleotide sequence ID" value="NZ_JQBM01000004.1"/>
</dbReference>
<feature type="binding site" evidence="4">
    <location>
        <position position="289"/>
    </location>
    <ligand>
        <name>S-adenosyl-L-methionine</name>
        <dbReference type="ChEBI" id="CHEBI:59789"/>
    </ligand>
</feature>
<comment type="similarity">
    <text evidence="4">Belongs to the class I-like SAM-binding methyltransferase superfamily. RNA M5U methyltransferase family.</text>
</comment>
<feature type="binding site" evidence="4">
    <location>
        <position position="318"/>
    </location>
    <ligand>
        <name>S-adenosyl-L-methionine</name>
        <dbReference type="ChEBI" id="CHEBI:59789"/>
    </ligand>
</feature>
<keyword evidence="2 4" id="KW-0808">Transferase</keyword>
<feature type="active site" description="Nucleophile" evidence="4">
    <location>
        <position position="414"/>
    </location>
</feature>
<sequence length="459" mass="50842">MRPKVNIPVKLGDVVTAHINEVAYGGQAIGEYEGYPLHLDNAFAGETVRAKITQVNRKFARAQLVEVVHPSPDRIDAGRPDIIETGIAPYLNLAYPAQLKLKQHQVEQIFANEDIHTSVAPTIGMENPSHYRNKTVVPMAYADGHLVTGFIKRQTANTVVPLDDYFVNDPIIDQVIGQVRDILDAHQVTLFSDETGLGQMRYIMVRRGYYSGEVMVVLVTQTPELDDEKEIAEEIAAVVPGIKSVMLNVNPRRLHLMMSGENRLLWGDDAIHDTLLGIEFVIGPNSFYQVNPQTTEVLYTLAAEKGKLTKHDTIIDAYSGIGTIGLTVANQVKQVLGVEVIARAVEDAQRNVALNDIQNATFVTADAPTQMKAWRDEGLEPNVIFVDPPRPGLTPELLDAVVEMQPERFVYISCNPKTMARDIRYLLDKGFSLSGDIQPLDQFPQTAHVETVAVLVPNH</sequence>
<feature type="binding site" evidence="4">
    <location>
        <position position="387"/>
    </location>
    <ligand>
        <name>S-adenosyl-L-methionine</name>
        <dbReference type="ChEBI" id="CHEBI:59789"/>
    </ligand>
</feature>
<dbReference type="Gene3D" id="2.40.50.1070">
    <property type="match status" value="1"/>
</dbReference>
<dbReference type="GO" id="GO:0070041">
    <property type="term" value="F:rRNA (uridine-C5-)-methyltransferase activity"/>
    <property type="evidence" value="ECO:0007669"/>
    <property type="project" value="TreeGrafter"/>
</dbReference>
<dbReference type="AlphaFoldDB" id="A0A0R2H7A3"/>
<reference evidence="7 8" key="1">
    <citation type="journal article" date="2015" name="Genome Announc.">
        <title>Expanding the biotechnology potential of lactobacilli through comparative genomics of 213 strains and associated genera.</title>
        <authorList>
            <person name="Sun Z."/>
            <person name="Harris H.M."/>
            <person name="McCann A."/>
            <person name="Guo C."/>
            <person name="Argimon S."/>
            <person name="Zhang W."/>
            <person name="Yang X."/>
            <person name="Jeffery I.B."/>
            <person name="Cooney J.C."/>
            <person name="Kagawa T.F."/>
            <person name="Liu W."/>
            <person name="Song Y."/>
            <person name="Salvetti E."/>
            <person name="Wrobel A."/>
            <person name="Rasinkangas P."/>
            <person name="Parkhill J."/>
            <person name="Rea M.C."/>
            <person name="O'Sullivan O."/>
            <person name="Ritari J."/>
            <person name="Douillard F.P."/>
            <person name="Paul Ross R."/>
            <person name="Yang R."/>
            <person name="Briner A.E."/>
            <person name="Felis G.E."/>
            <person name="de Vos W.M."/>
            <person name="Barrangou R."/>
            <person name="Klaenhammer T.R."/>
            <person name="Caufield P.W."/>
            <person name="Cui Y."/>
            <person name="Zhang H."/>
            <person name="O'Toole P.W."/>
        </authorList>
    </citation>
    <scope>NUCLEOTIDE SEQUENCE [LARGE SCALE GENOMIC DNA]</scope>
    <source>
        <strain evidence="7 8">DSM 20410</strain>
    </source>
</reference>
<proteinExistence type="inferred from homology"/>
<dbReference type="Gene3D" id="3.40.50.150">
    <property type="entry name" value="Vaccinia Virus protein VP39"/>
    <property type="match status" value="1"/>
</dbReference>
<evidence type="ECO:0000256" key="5">
    <source>
        <dbReference type="PROSITE-ProRule" id="PRU10015"/>
    </source>
</evidence>
<protein>
    <submittedName>
        <fullName evidence="7">23s rrna (Uracil-5-)-methyltransferase</fullName>
    </submittedName>
</protein>
<dbReference type="PROSITE" id="PS01231">
    <property type="entry name" value="TRMA_2"/>
    <property type="match status" value="1"/>
</dbReference>
<evidence type="ECO:0000256" key="1">
    <source>
        <dbReference type="ARBA" id="ARBA00022603"/>
    </source>
</evidence>
<dbReference type="SUPFAM" id="SSF53335">
    <property type="entry name" value="S-adenosyl-L-methionine-dependent methyltransferases"/>
    <property type="match status" value="1"/>
</dbReference>
<dbReference type="Pfam" id="PF01938">
    <property type="entry name" value="TRAM"/>
    <property type="match status" value="1"/>
</dbReference>
<keyword evidence="1 4" id="KW-0489">Methyltransferase</keyword>
<name>A0A0R2H7A3_WEIVI</name>
<dbReference type="PROSITE" id="PS50926">
    <property type="entry name" value="TRAM"/>
    <property type="match status" value="1"/>
</dbReference>
<evidence type="ECO:0000256" key="3">
    <source>
        <dbReference type="ARBA" id="ARBA00022691"/>
    </source>
</evidence>
<dbReference type="InterPro" id="IPR030391">
    <property type="entry name" value="MeTrfase_TrmA_CS"/>
</dbReference>